<comment type="caution">
    <text evidence="1">The sequence shown here is derived from an EMBL/GenBank/DDBJ whole genome shotgun (WGS) entry which is preliminary data.</text>
</comment>
<dbReference type="STRING" id="320771.Cflav_PD4276"/>
<dbReference type="AlphaFoldDB" id="B9XF99"/>
<accession>B9XF99</accession>
<sequence>MITRELPSNVDTLSIIKTELKQGLLDSLELWFRFLYMICPI</sequence>
<gene>
    <name evidence="1" type="ORF">Cflav_PD4276</name>
</gene>
<dbReference type="EMBL" id="ABOX02000009">
    <property type="protein sequence ID" value="EEF61597.1"/>
    <property type="molecule type" value="Genomic_DNA"/>
</dbReference>
<proteinExistence type="predicted"/>
<protein>
    <submittedName>
        <fullName evidence="1">Uncharacterized protein</fullName>
    </submittedName>
</protein>
<evidence type="ECO:0000313" key="2">
    <source>
        <dbReference type="Proteomes" id="UP000003688"/>
    </source>
</evidence>
<evidence type="ECO:0000313" key="1">
    <source>
        <dbReference type="EMBL" id="EEF61597.1"/>
    </source>
</evidence>
<keyword evidence="2" id="KW-1185">Reference proteome</keyword>
<name>B9XF99_PEDPL</name>
<organism evidence="1 2">
    <name type="scientific">Pedosphaera parvula (strain Ellin514)</name>
    <dbReference type="NCBI Taxonomy" id="320771"/>
    <lineage>
        <taxon>Bacteria</taxon>
        <taxon>Pseudomonadati</taxon>
        <taxon>Verrucomicrobiota</taxon>
        <taxon>Pedosphaerae</taxon>
        <taxon>Pedosphaerales</taxon>
        <taxon>Pedosphaeraceae</taxon>
        <taxon>Pedosphaera</taxon>
    </lineage>
</organism>
<reference evidence="1 2" key="1">
    <citation type="journal article" date="2011" name="J. Bacteriol.">
        <title>Genome sequence of 'Pedosphaera parvula' Ellin514, an aerobic Verrucomicrobial isolate from pasture soil.</title>
        <authorList>
            <person name="Kant R."/>
            <person name="van Passel M.W."/>
            <person name="Sangwan P."/>
            <person name="Palva A."/>
            <person name="Lucas S."/>
            <person name="Copeland A."/>
            <person name="Lapidus A."/>
            <person name="Glavina Del Rio T."/>
            <person name="Dalin E."/>
            <person name="Tice H."/>
            <person name="Bruce D."/>
            <person name="Goodwin L."/>
            <person name="Pitluck S."/>
            <person name="Chertkov O."/>
            <person name="Larimer F.W."/>
            <person name="Land M.L."/>
            <person name="Hauser L."/>
            <person name="Brettin T.S."/>
            <person name="Detter J.C."/>
            <person name="Han S."/>
            <person name="de Vos W.M."/>
            <person name="Janssen P.H."/>
            <person name="Smidt H."/>
        </authorList>
    </citation>
    <scope>NUCLEOTIDE SEQUENCE [LARGE SCALE GENOMIC DNA]</scope>
    <source>
        <strain evidence="1 2">Ellin514</strain>
    </source>
</reference>
<dbReference type="Proteomes" id="UP000003688">
    <property type="component" value="Unassembled WGS sequence"/>
</dbReference>